<dbReference type="Pfam" id="PF04332">
    <property type="entry name" value="DUF475"/>
    <property type="match status" value="1"/>
</dbReference>
<protein>
    <recommendedName>
        <fullName evidence="4">DUF475 domain-containing protein</fullName>
    </recommendedName>
</protein>
<feature type="transmembrane region" description="Helical" evidence="1">
    <location>
        <begin position="220"/>
        <end position="244"/>
    </location>
</feature>
<dbReference type="Proteomes" id="UP000176997">
    <property type="component" value="Unassembled WGS sequence"/>
</dbReference>
<dbReference type="InterPro" id="IPR007427">
    <property type="entry name" value="DUF475"/>
</dbReference>
<keyword evidence="1" id="KW-0472">Membrane</keyword>
<gene>
    <name evidence="2" type="ORF">A2675_02260</name>
</gene>
<reference evidence="2 3" key="1">
    <citation type="journal article" date="2016" name="Nat. Commun.">
        <title>Thousands of microbial genomes shed light on interconnected biogeochemical processes in an aquifer system.</title>
        <authorList>
            <person name="Anantharaman K."/>
            <person name="Brown C.T."/>
            <person name="Hug L.A."/>
            <person name="Sharon I."/>
            <person name="Castelle C.J."/>
            <person name="Probst A.J."/>
            <person name="Thomas B.C."/>
            <person name="Singh A."/>
            <person name="Wilkins M.J."/>
            <person name="Karaoz U."/>
            <person name="Brodie E.L."/>
            <person name="Williams K.H."/>
            <person name="Hubbard S.S."/>
            <person name="Banfield J.F."/>
        </authorList>
    </citation>
    <scope>NUCLEOTIDE SEQUENCE [LARGE SCALE GENOMIC DNA]</scope>
</reference>
<dbReference type="EMBL" id="MHUS01000016">
    <property type="protein sequence ID" value="OHA80893.1"/>
    <property type="molecule type" value="Genomic_DNA"/>
</dbReference>
<feature type="transmembrane region" description="Helical" evidence="1">
    <location>
        <begin position="288"/>
        <end position="306"/>
    </location>
</feature>
<organism evidence="2 3">
    <name type="scientific">Candidatus Yonathbacteria bacterium RIFCSPHIGHO2_01_FULL_51_10</name>
    <dbReference type="NCBI Taxonomy" id="1802723"/>
    <lineage>
        <taxon>Bacteria</taxon>
        <taxon>Candidatus Yonathiibacteriota</taxon>
    </lineage>
</organism>
<keyword evidence="1" id="KW-0812">Transmembrane</keyword>
<keyword evidence="1" id="KW-1133">Transmembrane helix</keyword>
<dbReference type="STRING" id="1802723.A2675_02260"/>
<sequence>MIELILIIIGLIVFEVVSSIDNAVVNADVLATMKSEKARKFFLFWGILFAVFVVRGLLPSLIVFFANPNIGVFGAFQAMWSSDPSVAAAIHASTPLILIAGGMFLILLSLHWLFVEDKEFGLPLERPILRFGAVWFYSVAALLLIGVMMALNNGAGEQAMPLALAAAIGFGAFFVTEGFKENAAKMEERLIADGETSAMSDWAKVAFLEVLDLTFSIDGVVGAFAFTTIVPLILIGNGIGAIVLRQLTVHNIDRIRSYKYLKNGAMYSIGFLGSIMMLEAFGVHVPSWLSPVAAILIIGYFFNKSVMANRTRA</sequence>
<name>A0A1G2S709_9BACT</name>
<feature type="transmembrane region" description="Helical" evidence="1">
    <location>
        <begin position="43"/>
        <end position="65"/>
    </location>
</feature>
<accession>A0A1G2S709</accession>
<comment type="caution">
    <text evidence="2">The sequence shown here is derived from an EMBL/GenBank/DDBJ whole genome shotgun (WGS) entry which is preliminary data.</text>
</comment>
<evidence type="ECO:0008006" key="4">
    <source>
        <dbReference type="Google" id="ProtNLM"/>
    </source>
</evidence>
<dbReference type="AlphaFoldDB" id="A0A1G2S709"/>
<evidence type="ECO:0000313" key="3">
    <source>
        <dbReference type="Proteomes" id="UP000176997"/>
    </source>
</evidence>
<dbReference type="PANTHER" id="PTHR30238">
    <property type="entry name" value="MEMBRANE BOUND PREDICTED REDOX MODULATOR"/>
    <property type="match status" value="1"/>
</dbReference>
<proteinExistence type="predicted"/>
<feature type="transmembrane region" description="Helical" evidence="1">
    <location>
        <begin position="86"/>
        <end position="114"/>
    </location>
</feature>
<evidence type="ECO:0000256" key="1">
    <source>
        <dbReference type="SAM" id="Phobius"/>
    </source>
</evidence>
<feature type="transmembrane region" description="Helical" evidence="1">
    <location>
        <begin position="159"/>
        <end position="176"/>
    </location>
</feature>
<evidence type="ECO:0000313" key="2">
    <source>
        <dbReference type="EMBL" id="OHA80893.1"/>
    </source>
</evidence>
<feature type="transmembrane region" description="Helical" evidence="1">
    <location>
        <begin position="134"/>
        <end position="152"/>
    </location>
</feature>
<dbReference type="PANTHER" id="PTHR30238:SF4">
    <property type="entry name" value="SLL1022 PROTEIN"/>
    <property type="match status" value="1"/>
</dbReference>